<dbReference type="WBParaSite" id="PTRK_0000567000.1">
    <property type="protein sequence ID" value="PTRK_0000567000.1"/>
    <property type="gene ID" value="PTRK_0000567000"/>
</dbReference>
<protein>
    <submittedName>
        <fullName evidence="3">Transcription initiation factor TFIID subunit 6</fullName>
    </submittedName>
</protein>
<evidence type="ECO:0000256" key="1">
    <source>
        <dbReference type="SAM" id="MobiDB-lite"/>
    </source>
</evidence>
<keyword evidence="2" id="KW-1185">Reference proteome</keyword>
<sequence>MNNFRDGRDINSSIRENIEHNIKGEPTMEVSPTSSSSTPVRNSNIEHTTVNTSNLIDRSTYIMQQPYNGIHLTDINFSGYTVSKTNGNHLTITLLNAQPDPRGYRMSVDQVISEKGHETVEEPHARHPESHANSTSRNTSIAEMQMDENVALLLSTLSNEMIEKVMAENRRSACIKLYKIYYFLRDMNSHTITARAFAETVSLFFNISPPILRKDIPNYLRPHVVEALKDTKEVIFSLLETDAEKVRAVFAHFFP</sequence>
<dbReference type="AlphaFoldDB" id="A0A0N4ZDK7"/>
<organism evidence="2 3">
    <name type="scientific">Parastrongyloides trichosuri</name>
    <name type="common">Possum-specific nematode worm</name>
    <dbReference type="NCBI Taxonomy" id="131310"/>
    <lineage>
        <taxon>Eukaryota</taxon>
        <taxon>Metazoa</taxon>
        <taxon>Ecdysozoa</taxon>
        <taxon>Nematoda</taxon>
        <taxon>Chromadorea</taxon>
        <taxon>Rhabditida</taxon>
        <taxon>Tylenchina</taxon>
        <taxon>Panagrolaimomorpha</taxon>
        <taxon>Strongyloidoidea</taxon>
        <taxon>Strongyloididae</taxon>
        <taxon>Parastrongyloides</taxon>
    </lineage>
</organism>
<feature type="region of interest" description="Disordered" evidence="1">
    <location>
        <begin position="19"/>
        <end position="49"/>
    </location>
</feature>
<accession>A0A0N4ZDK7</accession>
<name>A0A0N4ZDK7_PARTI</name>
<feature type="compositionally biased region" description="Low complexity" evidence="1">
    <location>
        <begin position="30"/>
        <end position="40"/>
    </location>
</feature>
<dbReference type="Proteomes" id="UP000038045">
    <property type="component" value="Unplaced"/>
</dbReference>
<evidence type="ECO:0000313" key="3">
    <source>
        <dbReference type="WBParaSite" id="PTRK_0000567000.1"/>
    </source>
</evidence>
<feature type="region of interest" description="Disordered" evidence="1">
    <location>
        <begin position="116"/>
        <end position="137"/>
    </location>
</feature>
<feature type="compositionally biased region" description="Basic and acidic residues" evidence="1">
    <location>
        <begin position="116"/>
        <end position="130"/>
    </location>
</feature>
<evidence type="ECO:0000313" key="2">
    <source>
        <dbReference type="Proteomes" id="UP000038045"/>
    </source>
</evidence>
<proteinExistence type="predicted"/>
<reference evidence="3" key="1">
    <citation type="submission" date="2017-02" db="UniProtKB">
        <authorList>
            <consortium name="WormBaseParasite"/>
        </authorList>
    </citation>
    <scope>IDENTIFICATION</scope>
</reference>